<dbReference type="PANTHER" id="PTHR30336">
    <property type="entry name" value="INNER MEMBRANE PROTEIN, PROBABLE PERMEASE"/>
    <property type="match status" value="1"/>
</dbReference>
<evidence type="ECO:0000313" key="3">
    <source>
        <dbReference type="EMBL" id="TGB02288.1"/>
    </source>
</evidence>
<gene>
    <name evidence="3" type="ORF">E4663_13165</name>
</gene>
<evidence type="ECO:0000259" key="2">
    <source>
        <dbReference type="Pfam" id="PF02698"/>
    </source>
</evidence>
<organism evidence="3 4">
    <name type="scientific">Halobacillus salinus</name>
    <dbReference type="NCBI Taxonomy" id="192814"/>
    <lineage>
        <taxon>Bacteria</taxon>
        <taxon>Bacillati</taxon>
        <taxon>Bacillota</taxon>
        <taxon>Bacilli</taxon>
        <taxon>Bacillales</taxon>
        <taxon>Bacillaceae</taxon>
        <taxon>Halobacillus</taxon>
    </lineage>
</organism>
<accession>A0A4Z0GZX2</accession>
<dbReference type="CDD" id="cd06259">
    <property type="entry name" value="YdcF-like"/>
    <property type="match status" value="1"/>
</dbReference>
<dbReference type="Proteomes" id="UP000297982">
    <property type="component" value="Unassembled WGS sequence"/>
</dbReference>
<keyword evidence="4" id="KW-1185">Reference proteome</keyword>
<protein>
    <submittedName>
        <fullName evidence="3">YdcF family protein</fullName>
    </submittedName>
</protein>
<dbReference type="InterPro" id="IPR051599">
    <property type="entry name" value="Cell_Envelope_Assoc"/>
</dbReference>
<dbReference type="InterPro" id="IPR014729">
    <property type="entry name" value="Rossmann-like_a/b/a_fold"/>
</dbReference>
<keyword evidence="1" id="KW-0472">Membrane</keyword>
<dbReference type="EMBL" id="SRJC01000003">
    <property type="protein sequence ID" value="TGB02288.1"/>
    <property type="molecule type" value="Genomic_DNA"/>
</dbReference>
<dbReference type="AlphaFoldDB" id="A0A4Z0GZX2"/>
<keyword evidence="1" id="KW-1133">Transmembrane helix</keyword>
<keyword evidence="1" id="KW-0812">Transmembrane</keyword>
<dbReference type="Gene3D" id="3.40.50.620">
    <property type="entry name" value="HUPs"/>
    <property type="match status" value="1"/>
</dbReference>
<comment type="caution">
    <text evidence="3">The sequence shown here is derived from an EMBL/GenBank/DDBJ whole genome shotgun (WGS) entry which is preliminary data.</text>
</comment>
<name>A0A4Z0GZX2_9BACI</name>
<dbReference type="PANTHER" id="PTHR30336:SF20">
    <property type="entry name" value="DUF218 DOMAIN-CONTAINING PROTEIN"/>
    <property type="match status" value="1"/>
</dbReference>
<dbReference type="InterPro" id="IPR003848">
    <property type="entry name" value="DUF218"/>
</dbReference>
<evidence type="ECO:0000313" key="4">
    <source>
        <dbReference type="Proteomes" id="UP000297982"/>
    </source>
</evidence>
<sequence>MKSLVRLIILVGFVYAFYTGYSIWTYGNGEAVPEADAAIVLGAAQWNGHPSPVFEGRLKQGIELYKEDMVDYLVFTGGASENAVSSEANVGMKYAIDNGVPKDDILIEDKSLVTRDNVINAKEIADDRGIESYLLVSDQFHLKRAVYLAKSQGMSVEGVPTDYSAYESLETKIPFFLREWAVLMGQQVTDVFSN</sequence>
<dbReference type="RefSeq" id="WP_135327958.1">
    <property type="nucleotide sequence ID" value="NZ_SRJC01000003.1"/>
</dbReference>
<reference evidence="3 4" key="1">
    <citation type="journal article" date="2003" name="Int. J. Syst. Evol. Microbiol.">
        <title>Halobacillus salinus sp. nov., isolated from a salt lake on the coast of the East Sea in Korea.</title>
        <authorList>
            <person name="Yoon J.H."/>
            <person name="Kang K.H."/>
            <person name="Park Y.H."/>
        </authorList>
    </citation>
    <scope>NUCLEOTIDE SEQUENCE [LARGE SCALE GENOMIC DNA]</scope>
    <source>
        <strain evidence="3 4">HSL-3</strain>
    </source>
</reference>
<feature type="domain" description="DUF218" evidence="2">
    <location>
        <begin position="36"/>
        <end position="181"/>
    </location>
</feature>
<feature type="transmembrane region" description="Helical" evidence="1">
    <location>
        <begin position="7"/>
        <end position="24"/>
    </location>
</feature>
<dbReference type="STRING" id="192814.GCA_900166575_03418"/>
<dbReference type="GO" id="GO:0005886">
    <property type="term" value="C:plasma membrane"/>
    <property type="evidence" value="ECO:0007669"/>
    <property type="project" value="TreeGrafter"/>
</dbReference>
<dbReference type="Pfam" id="PF02698">
    <property type="entry name" value="DUF218"/>
    <property type="match status" value="1"/>
</dbReference>
<evidence type="ECO:0000256" key="1">
    <source>
        <dbReference type="SAM" id="Phobius"/>
    </source>
</evidence>
<proteinExistence type="predicted"/>